<proteinExistence type="predicted"/>
<dbReference type="PANTHER" id="PTHR45774">
    <property type="entry name" value="BTB/POZ DOMAIN-CONTAINING"/>
    <property type="match status" value="1"/>
</dbReference>
<dbReference type="InterPro" id="IPR011333">
    <property type="entry name" value="SKP1/BTB/POZ_sf"/>
</dbReference>
<dbReference type="PROSITE" id="PS50097">
    <property type="entry name" value="BTB"/>
    <property type="match status" value="1"/>
</dbReference>
<organism evidence="2 3">
    <name type="scientific">Chironomus riparius</name>
    <dbReference type="NCBI Taxonomy" id="315576"/>
    <lineage>
        <taxon>Eukaryota</taxon>
        <taxon>Metazoa</taxon>
        <taxon>Ecdysozoa</taxon>
        <taxon>Arthropoda</taxon>
        <taxon>Hexapoda</taxon>
        <taxon>Insecta</taxon>
        <taxon>Pterygota</taxon>
        <taxon>Neoptera</taxon>
        <taxon>Endopterygota</taxon>
        <taxon>Diptera</taxon>
        <taxon>Nematocera</taxon>
        <taxon>Chironomoidea</taxon>
        <taxon>Chironomidae</taxon>
        <taxon>Chironominae</taxon>
        <taxon>Chironomus</taxon>
    </lineage>
</organism>
<evidence type="ECO:0000313" key="3">
    <source>
        <dbReference type="Proteomes" id="UP001153620"/>
    </source>
</evidence>
<dbReference type="InterPro" id="IPR000210">
    <property type="entry name" value="BTB/POZ_dom"/>
</dbReference>
<dbReference type="OrthoDB" id="7492888at2759"/>
<evidence type="ECO:0000259" key="1">
    <source>
        <dbReference type="PROSITE" id="PS50097"/>
    </source>
</evidence>
<feature type="domain" description="BTB" evidence="1">
    <location>
        <begin position="30"/>
        <end position="97"/>
    </location>
</feature>
<dbReference type="Gene3D" id="3.30.710.10">
    <property type="entry name" value="Potassium Channel Kv1.1, Chain A"/>
    <property type="match status" value="1"/>
</dbReference>
<dbReference type="SMART" id="SM00225">
    <property type="entry name" value="BTB"/>
    <property type="match status" value="1"/>
</dbReference>
<dbReference type="GO" id="GO:0022008">
    <property type="term" value="P:neurogenesis"/>
    <property type="evidence" value="ECO:0007669"/>
    <property type="project" value="TreeGrafter"/>
</dbReference>
<keyword evidence="3" id="KW-1185">Reference proteome</keyword>
<dbReference type="PANTHER" id="PTHR45774:SF9">
    <property type="entry name" value="LUTE, ISOFORM D"/>
    <property type="match status" value="1"/>
</dbReference>
<dbReference type="SUPFAM" id="SSF54695">
    <property type="entry name" value="POZ domain"/>
    <property type="match status" value="1"/>
</dbReference>
<reference evidence="2" key="1">
    <citation type="submission" date="2022-01" db="EMBL/GenBank/DDBJ databases">
        <authorList>
            <person name="King R."/>
        </authorList>
    </citation>
    <scope>NUCLEOTIDE SEQUENCE</scope>
</reference>
<dbReference type="AlphaFoldDB" id="A0A9N9WSS8"/>
<accession>A0A9N9WSS8</accession>
<protein>
    <recommendedName>
        <fullName evidence="1">BTB domain-containing protein</fullName>
    </recommendedName>
</protein>
<dbReference type="Proteomes" id="UP001153620">
    <property type="component" value="Chromosome 2"/>
</dbReference>
<dbReference type="GO" id="GO:0005829">
    <property type="term" value="C:cytosol"/>
    <property type="evidence" value="ECO:0007669"/>
    <property type="project" value="TreeGrafter"/>
</dbReference>
<sequence length="413" mass="47807">MDQKKLEVALSKIIPPNKVRESLLDNEFLSDVTFILGKEGTPLKAHKILLMTSSSVIYKLLTKSTEQRLNVQIPQISKPIMLEICRYAYTDEVKLTTENMLEVFFAASKFEMKILIKKTVDFICKQISYQTVFKILESNQAHNNLRINMKCFEYIEKHYHLCLENPDFLSISEELFRTILTTCKISPRSAIPAIKKWTNENDEDVLDELMGIVNLSDESDQEEASNFEPIKPISSSTTLQRPISSGMLTTPIPRSSLTNLINEKENLKVFKLLGNTAESAYKYANLDIFVGSQNIFLHSLKFIYDLKTTDKEFEISVIEVDDNRRTTLYNDKVIFSSRSKGPFTSFDFMQKIELQADKKIWFKIEYPRHESRKTYDHFDVSPVSSQCKDITLRKDYAFHSYTQIINAIFYTSS</sequence>
<evidence type="ECO:0000313" key="2">
    <source>
        <dbReference type="EMBL" id="CAG9804502.1"/>
    </source>
</evidence>
<gene>
    <name evidence="2" type="ORF">CHIRRI_LOCUS7385</name>
</gene>
<dbReference type="EMBL" id="OU895878">
    <property type="protein sequence ID" value="CAG9804502.1"/>
    <property type="molecule type" value="Genomic_DNA"/>
</dbReference>
<reference evidence="2" key="2">
    <citation type="submission" date="2022-10" db="EMBL/GenBank/DDBJ databases">
        <authorList>
            <consortium name="ENA_rothamsted_submissions"/>
            <consortium name="culmorum"/>
            <person name="King R."/>
        </authorList>
    </citation>
    <scope>NUCLEOTIDE SEQUENCE</scope>
</reference>
<name>A0A9N9WSS8_9DIPT</name>
<dbReference type="CDD" id="cd14733">
    <property type="entry name" value="BACK"/>
    <property type="match status" value="1"/>
</dbReference>
<dbReference type="Pfam" id="PF00651">
    <property type="entry name" value="BTB"/>
    <property type="match status" value="1"/>
</dbReference>